<dbReference type="InterPro" id="IPR013758">
    <property type="entry name" value="Topo_IIA_A/C_ab"/>
</dbReference>
<keyword evidence="3 6" id="KW-0799">Topoisomerase</keyword>
<feature type="domain" description="Topo IIA-type catalytic" evidence="9">
    <location>
        <begin position="52"/>
        <end position="367"/>
    </location>
</feature>
<keyword evidence="7" id="KW-0175">Coiled coil</keyword>
<keyword evidence="5 6" id="KW-0413">Isomerase</keyword>
<feature type="compositionally biased region" description="Polar residues" evidence="8">
    <location>
        <begin position="1"/>
        <end position="10"/>
    </location>
</feature>
<dbReference type="PANTHER" id="PTHR43493">
    <property type="entry name" value="DNA GYRASE/TOPOISOMERASE SUBUNIT A"/>
    <property type="match status" value="1"/>
</dbReference>
<feature type="coiled-coil region" evidence="7">
    <location>
        <begin position="437"/>
        <end position="464"/>
    </location>
</feature>
<comment type="catalytic activity">
    <reaction evidence="1 6">
        <text>ATP-dependent breakage, passage and rejoining of double-stranded DNA.</text>
        <dbReference type="EC" id="5.6.2.2"/>
    </reaction>
</comment>
<proteinExistence type="inferred from homology"/>
<accession>A0ABW5UAW8</accession>
<dbReference type="InterPro" id="IPR002205">
    <property type="entry name" value="Topo_IIA_dom_A"/>
</dbReference>
<dbReference type="Gene3D" id="3.30.1360.40">
    <property type="match status" value="1"/>
</dbReference>
<evidence type="ECO:0000256" key="5">
    <source>
        <dbReference type="ARBA" id="ARBA00023235"/>
    </source>
</evidence>
<dbReference type="InterPro" id="IPR050220">
    <property type="entry name" value="Type_II_DNA_Topoisomerases"/>
</dbReference>
<evidence type="ECO:0000256" key="4">
    <source>
        <dbReference type="ARBA" id="ARBA00023125"/>
    </source>
</evidence>
<dbReference type="NCBIfam" id="NF007209">
    <property type="entry name" value="PRK09631.1"/>
    <property type="match status" value="1"/>
</dbReference>
<dbReference type="SUPFAM" id="SSF56719">
    <property type="entry name" value="Type II DNA topoisomerase"/>
    <property type="match status" value="1"/>
</dbReference>
<feature type="region of interest" description="Disordered" evidence="8">
    <location>
        <begin position="1"/>
        <end position="22"/>
    </location>
</feature>
<evidence type="ECO:0000256" key="6">
    <source>
        <dbReference type="PROSITE-ProRule" id="PRU01384"/>
    </source>
</evidence>
<evidence type="ECO:0000313" key="10">
    <source>
        <dbReference type="EMBL" id="MFD2742508.1"/>
    </source>
</evidence>
<dbReference type="NCBIfam" id="NF009397">
    <property type="entry name" value="PRK12758.1"/>
    <property type="match status" value="1"/>
</dbReference>
<dbReference type="InterPro" id="IPR013760">
    <property type="entry name" value="Topo_IIA-like_dom_sf"/>
</dbReference>
<dbReference type="SMART" id="SM00434">
    <property type="entry name" value="TOP4c"/>
    <property type="match status" value="1"/>
</dbReference>
<feature type="region of interest" description="Disordered" evidence="8">
    <location>
        <begin position="863"/>
        <end position="902"/>
    </location>
</feature>
<name>A0ABW5UAW8_9SPHI</name>
<dbReference type="EMBL" id="JBHUMB010000006">
    <property type="protein sequence ID" value="MFD2742508.1"/>
    <property type="molecule type" value="Genomic_DNA"/>
</dbReference>
<evidence type="ECO:0000256" key="2">
    <source>
        <dbReference type="ARBA" id="ARBA00008263"/>
    </source>
</evidence>
<comment type="similarity">
    <text evidence="2">Belongs to the type II topoisomerase GyrA/ParC subunit family.</text>
</comment>
<evidence type="ECO:0000256" key="3">
    <source>
        <dbReference type="ARBA" id="ARBA00023029"/>
    </source>
</evidence>
<evidence type="ECO:0000256" key="8">
    <source>
        <dbReference type="SAM" id="MobiDB-lite"/>
    </source>
</evidence>
<dbReference type="Proteomes" id="UP001597418">
    <property type="component" value="Unassembled WGS sequence"/>
</dbReference>
<protein>
    <submittedName>
        <fullName evidence="10">DNA gyrase/topoisomerase IV subunit A</fullName>
    </submittedName>
</protein>
<dbReference type="RefSeq" id="WP_066755553.1">
    <property type="nucleotide sequence ID" value="NZ_JBHUMB010000006.1"/>
</dbReference>
<feature type="compositionally biased region" description="Basic and acidic residues" evidence="8">
    <location>
        <begin position="868"/>
        <end position="886"/>
    </location>
</feature>
<evidence type="ECO:0000313" key="11">
    <source>
        <dbReference type="Proteomes" id="UP001597418"/>
    </source>
</evidence>
<organism evidence="10 11">
    <name type="scientific">Sphingobacterium populi</name>
    <dbReference type="NCBI Taxonomy" id="1812824"/>
    <lineage>
        <taxon>Bacteria</taxon>
        <taxon>Pseudomonadati</taxon>
        <taxon>Bacteroidota</taxon>
        <taxon>Sphingobacteriia</taxon>
        <taxon>Sphingobacteriales</taxon>
        <taxon>Sphingobacteriaceae</taxon>
        <taxon>Sphingobacterium</taxon>
    </lineage>
</organism>
<evidence type="ECO:0000256" key="1">
    <source>
        <dbReference type="ARBA" id="ARBA00000185"/>
    </source>
</evidence>
<evidence type="ECO:0000259" key="9">
    <source>
        <dbReference type="PROSITE" id="PS52040"/>
    </source>
</evidence>
<reference evidence="11" key="1">
    <citation type="journal article" date="2019" name="Int. J. Syst. Evol. Microbiol.">
        <title>The Global Catalogue of Microorganisms (GCM) 10K type strain sequencing project: providing services to taxonomists for standard genome sequencing and annotation.</title>
        <authorList>
            <consortium name="The Broad Institute Genomics Platform"/>
            <consortium name="The Broad Institute Genome Sequencing Center for Infectious Disease"/>
            <person name="Wu L."/>
            <person name="Ma J."/>
        </authorList>
    </citation>
    <scope>NUCLEOTIDE SEQUENCE [LARGE SCALE GENOMIC DNA]</scope>
    <source>
        <strain evidence="11">KCTC 42247</strain>
    </source>
</reference>
<keyword evidence="11" id="KW-1185">Reference proteome</keyword>
<dbReference type="PROSITE" id="PS52040">
    <property type="entry name" value="TOPO_IIA"/>
    <property type="match status" value="1"/>
</dbReference>
<evidence type="ECO:0000256" key="7">
    <source>
        <dbReference type="SAM" id="Coils"/>
    </source>
</evidence>
<feature type="active site" description="O-(5'-phospho-DNA)-tyrosine intermediate" evidence="6">
    <location>
        <position position="133"/>
    </location>
</feature>
<dbReference type="PANTHER" id="PTHR43493:SF5">
    <property type="entry name" value="DNA GYRASE SUBUNIT A, CHLOROPLASTIC_MITOCHONDRIAL"/>
    <property type="match status" value="1"/>
</dbReference>
<dbReference type="InterPro" id="IPR013757">
    <property type="entry name" value="Topo_IIA_A_a_sf"/>
</dbReference>
<comment type="caution">
    <text evidence="10">The sequence shown here is derived from an EMBL/GenBank/DDBJ whole genome shotgun (WGS) entry which is preliminary data.</text>
</comment>
<dbReference type="Gene3D" id="1.10.268.10">
    <property type="entry name" value="Topoisomerase, domain 3"/>
    <property type="match status" value="1"/>
</dbReference>
<keyword evidence="4 6" id="KW-0238">DNA-binding</keyword>
<gene>
    <name evidence="10" type="ORF">ACFSQ6_03795</name>
</gene>
<sequence length="909" mass="101940">MSDEINNTNAENHDELPDAQNGELASNTIPLSGLYENWFLDYASYVILDRAVPHINDGFKPVQRRILHSLREMDDGRYNKAANVIGNTMKYHPHGDASIGDAMVQIGQKDLLIDCQGNWGDPITGDSAAAPRYIEARLSKFANDVVFNPDTTEWQLSYDGRNNEPITLPVKFPLLLAQGAEGIAVGLATKIMPHNFVELIDGCIQALQGERPDIYPDFPTGGMADVSLYNEGTRGGKIRVRAKIEERDKKTLAITEIPFGTTTGSLIDSVVAANDKGKIKIKKIEDNTAEHVEIIVHLAPGISPDMTIDALYAFTSCENAISPNTCVIKDSRPHFMSVNDILIENAKQTKALLKKELEIRLHELQEKIFFSSLLKIFIGEGMYKHSQYEQAGDFKTVVAVLDQLFSPFFDQFYRAITSDDYKRLIDKPMSSITRFDVAKADEQMKSLENDIKEVKRHLRQLTEYAIRWFEYLREKYGKGRERKTEIRVFDKVEAAQVALANAKLYVNREEGFIGTNMKKDEFVSECSDIDDIITFRADGKYSINKIQDKIFVGKDIIHVAVFKKGDDRTTYNAIYKDGASGISYVKRFAVTGVTRDKPYDITKGAKGSKVLYFTANANGEAETVNIQLRPHSQLRKLSFDIDFAELAIKGRGSQGNIVSKYPIKKITFKHAGVSTLAGRKIWYDPTLHRLNADERGTYLGEFDGADKILVVLPDGSYELSTFDLNNHFDDKMIRLERFVPEQIYTAIQQDGKTGTYYVKRFKFDDILVGKRVKFINEDAGSKLILLTNGTAPVVRLNILKGKSQTPEQFEQPLQDIIDVKGLKAQGNRLSFHTVEKIKLLTSEVDLSVMATSKEMDSDVTESAASTANHKESNASMEVAKEAEKGDGPTMEITNPDDIHLDEDGQVSLF</sequence>
<dbReference type="Gene3D" id="3.90.199.10">
    <property type="entry name" value="Topoisomerase II, domain 5"/>
    <property type="match status" value="1"/>
</dbReference>
<dbReference type="Pfam" id="PF00521">
    <property type="entry name" value="DNA_topoisoIV"/>
    <property type="match status" value="1"/>
</dbReference>